<accession>A0A7W7DGA1</accession>
<proteinExistence type="predicted"/>
<protein>
    <submittedName>
        <fullName evidence="2">Uncharacterized protein</fullName>
    </submittedName>
</protein>
<gene>
    <name evidence="2" type="ORF">BJ982_006715</name>
</gene>
<evidence type="ECO:0000313" key="2">
    <source>
        <dbReference type="EMBL" id="MBB4705171.1"/>
    </source>
</evidence>
<reference evidence="2 3" key="1">
    <citation type="submission" date="2020-08" db="EMBL/GenBank/DDBJ databases">
        <title>Sequencing the genomes of 1000 actinobacteria strains.</title>
        <authorList>
            <person name="Klenk H.-P."/>
        </authorList>
    </citation>
    <scope>NUCLEOTIDE SEQUENCE [LARGE SCALE GENOMIC DNA]</scope>
    <source>
        <strain evidence="2 3">DSM 45784</strain>
    </source>
</reference>
<evidence type="ECO:0000256" key="1">
    <source>
        <dbReference type="SAM" id="MobiDB-lite"/>
    </source>
</evidence>
<evidence type="ECO:0000313" key="3">
    <source>
        <dbReference type="Proteomes" id="UP000542210"/>
    </source>
</evidence>
<sequence length="130" mass="13820">MIAGSLFGMPERQVDRHRGALGGLAKQLEPLGLRCRPVERLRLGMEGWYRKPEVLPPELDVYGGGRLIATVTVAGAPRDGEASFLVREPGALPVGARGADAVASAVRDIATARTEAAPEPGRSRPRESDP</sequence>
<feature type="region of interest" description="Disordered" evidence="1">
    <location>
        <begin position="109"/>
        <end position="130"/>
    </location>
</feature>
<dbReference type="AlphaFoldDB" id="A0A7W7DGA1"/>
<dbReference type="Proteomes" id="UP000542210">
    <property type="component" value="Unassembled WGS sequence"/>
</dbReference>
<dbReference type="EMBL" id="JACHND010000001">
    <property type="protein sequence ID" value="MBB4705171.1"/>
    <property type="molecule type" value="Genomic_DNA"/>
</dbReference>
<dbReference type="RefSeq" id="WP_184886681.1">
    <property type="nucleotide sequence ID" value="NZ_BOOV01000006.1"/>
</dbReference>
<comment type="caution">
    <text evidence="2">The sequence shown here is derived from an EMBL/GenBank/DDBJ whole genome shotgun (WGS) entry which is preliminary data.</text>
</comment>
<feature type="compositionally biased region" description="Basic and acidic residues" evidence="1">
    <location>
        <begin position="121"/>
        <end position="130"/>
    </location>
</feature>
<organism evidence="2 3">
    <name type="scientific">Sphaerisporangium siamense</name>
    <dbReference type="NCBI Taxonomy" id="795645"/>
    <lineage>
        <taxon>Bacteria</taxon>
        <taxon>Bacillati</taxon>
        <taxon>Actinomycetota</taxon>
        <taxon>Actinomycetes</taxon>
        <taxon>Streptosporangiales</taxon>
        <taxon>Streptosporangiaceae</taxon>
        <taxon>Sphaerisporangium</taxon>
    </lineage>
</organism>
<name>A0A7W7DGA1_9ACTN</name>
<keyword evidence="3" id="KW-1185">Reference proteome</keyword>